<evidence type="ECO:0000256" key="4">
    <source>
        <dbReference type="ARBA" id="ARBA00022723"/>
    </source>
</evidence>
<proteinExistence type="inferred from homology"/>
<evidence type="ECO:0000313" key="13">
    <source>
        <dbReference type="EMBL" id="MBB3061195.1"/>
    </source>
</evidence>
<dbReference type="GO" id="GO:0046872">
    <property type="term" value="F:metal ion binding"/>
    <property type="evidence" value="ECO:0007669"/>
    <property type="project" value="UniProtKB-KW"/>
</dbReference>
<dbReference type="PROSITE" id="PS01125">
    <property type="entry name" value="ROK"/>
    <property type="match status" value="1"/>
</dbReference>
<dbReference type="Gene3D" id="3.30.420.40">
    <property type="match status" value="2"/>
</dbReference>
<comment type="caution">
    <text evidence="13">The sequence shown here is derived from an EMBL/GenBank/DDBJ whole genome shotgun (WGS) entry which is preliminary data.</text>
</comment>
<dbReference type="PANTHER" id="PTHR42742">
    <property type="entry name" value="TRANSCRIPTIONAL REPRESSOR MPRA"/>
    <property type="match status" value="1"/>
</dbReference>
<keyword evidence="7" id="KW-0862">Zinc</keyword>
<dbReference type="SUPFAM" id="SSF53067">
    <property type="entry name" value="Actin-like ATPase domain"/>
    <property type="match status" value="1"/>
</dbReference>
<keyword evidence="14" id="KW-1185">Reference proteome</keyword>
<keyword evidence="8" id="KW-0067">ATP-binding</keyword>
<evidence type="ECO:0000256" key="1">
    <source>
        <dbReference type="ARBA" id="ARBA00001946"/>
    </source>
</evidence>
<evidence type="ECO:0000256" key="12">
    <source>
        <dbReference type="ARBA" id="ARBA00048451"/>
    </source>
</evidence>
<keyword evidence="9" id="KW-0460">Magnesium</keyword>
<dbReference type="InterPro" id="IPR051804">
    <property type="entry name" value="Carb_Metab_Reg_Kinase/Isom"/>
</dbReference>
<dbReference type="EC" id="2.7.1.4" evidence="11"/>
<evidence type="ECO:0000256" key="6">
    <source>
        <dbReference type="ARBA" id="ARBA00022777"/>
    </source>
</evidence>
<keyword evidence="3 13" id="KW-0808">Transferase</keyword>
<dbReference type="Proteomes" id="UP000535937">
    <property type="component" value="Unassembled WGS sequence"/>
</dbReference>
<keyword evidence="4" id="KW-0479">Metal-binding</keyword>
<dbReference type="InterPro" id="IPR043129">
    <property type="entry name" value="ATPase_NBD"/>
</dbReference>
<evidence type="ECO:0000313" key="14">
    <source>
        <dbReference type="Proteomes" id="UP000535937"/>
    </source>
</evidence>
<evidence type="ECO:0000256" key="7">
    <source>
        <dbReference type="ARBA" id="ARBA00022833"/>
    </source>
</evidence>
<organism evidence="13 14">
    <name type="scientific">Microbulbifer rhizosphaerae</name>
    <dbReference type="NCBI Taxonomy" id="1562603"/>
    <lineage>
        <taxon>Bacteria</taxon>
        <taxon>Pseudomonadati</taxon>
        <taxon>Pseudomonadota</taxon>
        <taxon>Gammaproteobacteria</taxon>
        <taxon>Cellvibrionales</taxon>
        <taxon>Microbulbiferaceae</taxon>
        <taxon>Microbulbifer</taxon>
    </lineage>
</organism>
<evidence type="ECO:0000256" key="11">
    <source>
        <dbReference type="ARBA" id="ARBA00038887"/>
    </source>
</evidence>
<dbReference type="GO" id="GO:0008865">
    <property type="term" value="F:fructokinase activity"/>
    <property type="evidence" value="ECO:0007669"/>
    <property type="project" value="UniProtKB-EC"/>
</dbReference>
<comment type="similarity">
    <text evidence="2">Belongs to the ROK (NagC/XylR) family.</text>
</comment>
<dbReference type="PANTHER" id="PTHR42742:SF3">
    <property type="entry name" value="FRUCTOKINASE"/>
    <property type="match status" value="1"/>
</dbReference>
<evidence type="ECO:0000256" key="10">
    <source>
        <dbReference type="ARBA" id="ARBA00023277"/>
    </source>
</evidence>
<evidence type="ECO:0000256" key="9">
    <source>
        <dbReference type="ARBA" id="ARBA00022842"/>
    </source>
</evidence>
<sequence>MATLIGGIEGGGTKFNCVIGHSPDKVLARTSFPTTTPDETLARAIEFFKEGEAEYGALRAIGVASFGPVGLHRQSQYYGYITTAPKPHWAYTDVVGSISRALNVPVAFDTDVNGATLGEGLLGAARGLKNFVYVTIGTGIGAGVVSNSEIVNGAMHPEIGHMLLPRFDEKNDFRGSCPFHGDCLEGLASGPAIEARWGRKGQDLAPDHPAWALQARYLAAMCVNLTLCYAPERIILGGGVMSQKQLFAMVRTEFTQMLNGYTTLPAAADPENYIVPSALDGHSGELGALIAAEKLFKQSDYQ</sequence>
<name>A0A7W4ZAE4_9GAMM</name>
<evidence type="ECO:0000256" key="5">
    <source>
        <dbReference type="ARBA" id="ARBA00022741"/>
    </source>
</evidence>
<keyword evidence="5" id="KW-0547">Nucleotide-binding</keyword>
<accession>A0A7W4ZAE4</accession>
<comment type="cofactor">
    <cofactor evidence="1">
        <name>Mg(2+)</name>
        <dbReference type="ChEBI" id="CHEBI:18420"/>
    </cofactor>
</comment>
<keyword evidence="10" id="KW-0119">Carbohydrate metabolism</keyword>
<dbReference type="FunFam" id="3.30.420.40:FF:000153">
    <property type="entry name" value="Putative fructokinase"/>
    <property type="match status" value="1"/>
</dbReference>
<keyword evidence="6 13" id="KW-0418">Kinase</keyword>
<dbReference type="InterPro" id="IPR000600">
    <property type="entry name" value="ROK"/>
</dbReference>
<dbReference type="EMBL" id="JACHWZ010000008">
    <property type="protein sequence ID" value="MBB3061195.1"/>
    <property type="molecule type" value="Genomic_DNA"/>
</dbReference>
<dbReference type="InterPro" id="IPR049874">
    <property type="entry name" value="ROK_cs"/>
</dbReference>
<gene>
    <name evidence="13" type="ORF">FHS09_002028</name>
</gene>
<dbReference type="AlphaFoldDB" id="A0A7W4ZAE4"/>
<evidence type="ECO:0000256" key="3">
    <source>
        <dbReference type="ARBA" id="ARBA00022679"/>
    </source>
</evidence>
<evidence type="ECO:0000256" key="8">
    <source>
        <dbReference type="ARBA" id="ARBA00022840"/>
    </source>
</evidence>
<dbReference type="Pfam" id="PF00480">
    <property type="entry name" value="ROK"/>
    <property type="match status" value="1"/>
</dbReference>
<evidence type="ECO:0000256" key="2">
    <source>
        <dbReference type="ARBA" id="ARBA00006479"/>
    </source>
</evidence>
<reference evidence="13 14" key="1">
    <citation type="submission" date="2020-08" db="EMBL/GenBank/DDBJ databases">
        <title>Genomic Encyclopedia of Type Strains, Phase III (KMG-III): the genomes of soil and plant-associated and newly described type strains.</title>
        <authorList>
            <person name="Whitman W."/>
        </authorList>
    </citation>
    <scope>NUCLEOTIDE SEQUENCE [LARGE SCALE GENOMIC DNA]</scope>
    <source>
        <strain evidence="13 14">CECT 8799</strain>
    </source>
</reference>
<dbReference type="CDD" id="cd24067">
    <property type="entry name" value="ASKHA_NBD_ROK_BsFRK-like"/>
    <property type="match status" value="1"/>
</dbReference>
<dbReference type="GO" id="GO:0005524">
    <property type="term" value="F:ATP binding"/>
    <property type="evidence" value="ECO:0007669"/>
    <property type="project" value="UniProtKB-KW"/>
</dbReference>
<protein>
    <recommendedName>
        <fullName evidence="11">fructokinase</fullName>
        <ecNumber evidence="11">2.7.1.4</ecNumber>
    </recommendedName>
</protein>
<comment type="catalytic activity">
    <reaction evidence="12">
        <text>D-fructose + ATP = D-fructose 6-phosphate + ADP + H(+)</text>
        <dbReference type="Rhea" id="RHEA:16125"/>
        <dbReference type="ChEBI" id="CHEBI:15378"/>
        <dbReference type="ChEBI" id="CHEBI:30616"/>
        <dbReference type="ChEBI" id="CHEBI:37721"/>
        <dbReference type="ChEBI" id="CHEBI:61527"/>
        <dbReference type="ChEBI" id="CHEBI:456216"/>
        <dbReference type="EC" id="2.7.1.4"/>
    </reaction>
</comment>
<dbReference type="FunFam" id="3.30.420.40:FF:000136">
    <property type="entry name" value="Putative fructokinase"/>
    <property type="match status" value="1"/>
</dbReference>